<protein>
    <recommendedName>
        <fullName evidence="5">CobQ/CobB/MinD/ParA nucleotide binding domain-containing protein</fullName>
    </recommendedName>
</protein>
<dbReference type="GO" id="GO:0009898">
    <property type="term" value="C:cytoplasmic side of plasma membrane"/>
    <property type="evidence" value="ECO:0007669"/>
    <property type="project" value="TreeGrafter"/>
</dbReference>
<dbReference type="AlphaFoldDB" id="E0SDQ5"/>
<accession>E0SDQ5</accession>
<organism evidence="3 4">
    <name type="scientific">Dickeya dadantii (strain 3937)</name>
    <name type="common">Erwinia chrysanthemi (strain 3937)</name>
    <dbReference type="NCBI Taxonomy" id="198628"/>
    <lineage>
        <taxon>Bacteria</taxon>
        <taxon>Pseudomonadati</taxon>
        <taxon>Pseudomonadota</taxon>
        <taxon>Gammaproteobacteria</taxon>
        <taxon>Enterobacterales</taxon>
        <taxon>Pectobacteriaceae</taxon>
        <taxon>Dickeya</taxon>
    </lineage>
</organism>
<evidence type="ECO:0008006" key="5">
    <source>
        <dbReference type="Google" id="ProtNLM"/>
    </source>
</evidence>
<dbReference type="Proteomes" id="UP000006859">
    <property type="component" value="Chromosome"/>
</dbReference>
<keyword evidence="1" id="KW-0547">Nucleotide-binding</keyword>
<evidence type="ECO:0000313" key="4">
    <source>
        <dbReference type="Proteomes" id="UP000006859"/>
    </source>
</evidence>
<dbReference type="Gene3D" id="3.40.50.300">
    <property type="entry name" value="P-loop containing nucleotide triphosphate hydrolases"/>
    <property type="match status" value="1"/>
</dbReference>
<dbReference type="InterPro" id="IPR027417">
    <property type="entry name" value="P-loop_NTPase"/>
</dbReference>
<dbReference type="HOGENOM" id="CLU_049431_0_0_6"/>
<dbReference type="InterPro" id="IPR033756">
    <property type="entry name" value="YlxH/NBP35"/>
</dbReference>
<dbReference type="EMBL" id="CP002038">
    <property type="protein sequence ID" value="ADN00747.1"/>
    <property type="molecule type" value="Genomic_DNA"/>
</dbReference>
<dbReference type="RefSeq" id="WP_013320139.1">
    <property type="nucleotide sequence ID" value="NC_014500.1"/>
</dbReference>
<evidence type="ECO:0000313" key="3">
    <source>
        <dbReference type="EMBL" id="ADN00747.1"/>
    </source>
</evidence>
<name>E0SDQ5_DICD3</name>
<reference evidence="3 4" key="1">
    <citation type="journal article" date="2011" name="J. Bacteriol.">
        <title>Genome sequence of the plant-pathogenic bacterium Dickeya dadantii 3937.</title>
        <authorList>
            <person name="Glasner J.D."/>
            <person name="Yang C.H."/>
            <person name="Reverchon S."/>
            <person name="Hugouvieux-Cotte-Pattat N."/>
            <person name="Condemine G."/>
            <person name="Bohin J.P."/>
            <person name="Van Gijsegem F."/>
            <person name="Yang S."/>
            <person name="Franza T."/>
            <person name="Expert D."/>
            <person name="Plunkett G. III"/>
            <person name="San Francisco M.J."/>
            <person name="Charkowski A.O."/>
            <person name="Py B."/>
            <person name="Bell K."/>
            <person name="Rauscher L."/>
            <person name="Rodriguez-Palenzuela P."/>
            <person name="Toussaint A."/>
            <person name="Holeva M.C."/>
            <person name="He S.Y."/>
            <person name="Douet V."/>
            <person name="Boccara M."/>
            <person name="Blanco C."/>
            <person name="Toth I."/>
            <person name="Anderson B.D."/>
            <person name="Biehl B.S."/>
            <person name="Mau B."/>
            <person name="Flynn S.M."/>
            <person name="Barras F."/>
            <person name="Lindeberg M."/>
            <person name="Birch P.R."/>
            <person name="Tsuyumu S."/>
            <person name="Shi X."/>
            <person name="Hibbing M."/>
            <person name="Yap M.N."/>
            <person name="Carpentier M."/>
            <person name="Dassa E."/>
            <person name="Umehara M."/>
            <person name="Kim J.F."/>
            <person name="Rusch M."/>
            <person name="Soni P."/>
            <person name="Mayhew G.F."/>
            <person name="Fouts D.E."/>
            <person name="Gill S.R."/>
            <person name="Blattner F.R."/>
            <person name="Keen N.T."/>
            <person name="Perna N.T."/>
        </authorList>
    </citation>
    <scope>NUCLEOTIDE SEQUENCE [LARGE SCALE GENOMIC DNA]</scope>
    <source>
        <strain evidence="3 4">3937</strain>
    </source>
</reference>
<dbReference type="eggNOG" id="COG0455">
    <property type="taxonomic scope" value="Bacteria"/>
</dbReference>
<evidence type="ECO:0000256" key="2">
    <source>
        <dbReference type="ARBA" id="ARBA00022840"/>
    </source>
</evidence>
<keyword evidence="4" id="KW-1185">Reference proteome</keyword>
<dbReference type="NCBIfam" id="NF047398">
    <property type="entry name" value="AAA_KGGVGR"/>
    <property type="match status" value="1"/>
</dbReference>
<dbReference type="GO" id="GO:0005829">
    <property type="term" value="C:cytosol"/>
    <property type="evidence" value="ECO:0007669"/>
    <property type="project" value="TreeGrafter"/>
</dbReference>
<dbReference type="GO" id="GO:0051782">
    <property type="term" value="P:negative regulation of cell division"/>
    <property type="evidence" value="ECO:0007669"/>
    <property type="project" value="TreeGrafter"/>
</dbReference>
<dbReference type="GO" id="GO:0016887">
    <property type="term" value="F:ATP hydrolysis activity"/>
    <property type="evidence" value="ECO:0007669"/>
    <property type="project" value="TreeGrafter"/>
</dbReference>
<dbReference type="STRING" id="198628.Dda3937_01099"/>
<dbReference type="InterPro" id="IPR050625">
    <property type="entry name" value="ParA/MinD_ATPase"/>
</dbReference>
<dbReference type="KEGG" id="ddd:Dda3937_01099"/>
<dbReference type="PANTHER" id="PTHR43384:SF6">
    <property type="entry name" value="SEPTUM SITE-DETERMINING PROTEIN MIND HOMOLOG, CHLOROPLASTIC"/>
    <property type="match status" value="1"/>
</dbReference>
<dbReference type="GO" id="GO:0005524">
    <property type="term" value="F:ATP binding"/>
    <property type="evidence" value="ECO:0007669"/>
    <property type="project" value="UniProtKB-KW"/>
</dbReference>
<keyword evidence="2" id="KW-0067">ATP-binding</keyword>
<sequence>MTTFDQILPAIEGILNPHTELIGHIQPVVINRDLNGKVRLIVSVSVHNNPEQQAAVSAIAEQLSAELAPHSFTPDSTVLYESNVESVYQCAAHFALADDIPGVYVVDRLATESRWDMITPESNGASRIVFFSIKGGVGRSTAITACAWALAQSGKKVMVLDLDLESPGLSTALLPEDRRPTYGIADWLVEDLVDNGHNLLGDMIATSTLSHDGDIYVIPAHGKNPGEYIAKLGRVWMPKIDRNSNRESWSHRLHRLIDQLEERIKPDVILIDSRSGIDEVASSCVTDIGAKTVLLFTLDGEQTWSGYRVLFDYWNRSGKAADIRERLQLIGAMIPDDERRESYFSGLCENAYELFSSTLYDEVPPGETVENLFSFEMNDESAPHYPWAIRWNRGFSALTSLHSRFEQNTIDSAEVQSIFGTLIEGIQSLTSYPGEHDE</sequence>
<dbReference type="PATRIC" id="fig|198628.6.peg.4501"/>
<dbReference type="Pfam" id="PF10609">
    <property type="entry name" value="ParA"/>
    <property type="match status" value="1"/>
</dbReference>
<evidence type="ECO:0000256" key="1">
    <source>
        <dbReference type="ARBA" id="ARBA00022741"/>
    </source>
</evidence>
<dbReference type="SUPFAM" id="SSF52540">
    <property type="entry name" value="P-loop containing nucleoside triphosphate hydrolases"/>
    <property type="match status" value="1"/>
</dbReference>
<dbReference type="OrthoDB" id="9804460at2"/>
<gene>
    <name evidence="3" type="ordered locus">Dda3937_01099</name>
</gene>
<dbReference type="PANTHER" id="PTHR43384">
    <property type="entry name" value="SEPTUM SITE-DETERMINING PROTEIN MIND HOMOLOG, CHLOROPLASTIC-RELATED"/>
    <property type="match status" value="1"/>
</dbReference>
<proteinExistence type="predicted"/>